<protein>
    <submittedName>
        <fullName evidence="4">Putative lipid-binding protein (SYLF/DUF500 domain)</fullName>
    </submittedName>
</protein>
<feature type="domain" description="Ysc84 actin-binding" evidence="3">
    <location>
        <begin position="107"/>
        <end position="193"/>
    </location>
</feature>
<dbReference type="KEGG" id="camy:CSUIS_1073"/>
<keyword evidence="1" id="KW-0812">Transmembrane</keyword>
<dbReference type="InterPro" id="IPR007461">
    <property type="entry name" value="Ysc84_actin-binding"/>
</dbReference>
<dbReference type="CDD" id="cd11524">
    <property type="entry name" value="SYLF"/>
    <property type="match status" value="1"/>
</dbReference>
<gene>
    <name evidence="4" type="ORF">CSUIS_1073</name>
</gene>
<dbReference type="Pfam" id="PF04366">
    <property type="entry name" value="Ysc84"/>
    <property type="match status" value="1"/>
</dbReference>
<keyword evidence="1" id="KW-1133">Transmembrane helix</keyword>
<proteinExistence type="predicted"/>
<organism evidence="4 5">
    <name type="scientific">Campylobacter porcelli</name>
    <dbReference type="NCBI Taxonomy" id="1660073"/>
    <lineage>
        <taxon>Bacteria</taxon>
        <taxon>Pseudomonadati</taxon>
        <taxon>Campylobacterota</taxon>
        <taxon>Epsilonproteobacteria</taxon>
        <taxon>Campylobacterales</taxon>
        <taxon>Campylobacteraceae</taxon>
        <taxon>Campylobacter</taxon>
    </lineage>
</organism>
<dbReference type="InterPro" id="IPR051702">
    <property type="entry name" value="SH3_domain_YSC84-like"/>
</dbReference>
<feature type="chain" id="PRO_5013050164" evidence="2">
    <location>
        <begin position="22"/>
        <end position="213"/>
    </location>
</feature>
<dbReference type="EMBL" id="CP018789">
    <property type="protein sequence ID" value="ARR00879.1"/>
    <property type="molecule type" value="Genomic_DNA"/>
</dbReference>
<evidence type="ECO:0000256" key="1">
    <source>
        <dbReference type="SAM" id="Phobius"/>
    </source>
</evidence>
<dbReference type="AlphaFoldDB" id="A0A1X9SXM6"/>
<evidence type="ECO:0000256" key="2">
    <source>
        <dbReference type="SAM" id="SignalP"/>
    </source>
</evidence>
<reference evidence="5" key="1">
    <citation type="journal article" date="2017" name="Genome Biol. Evol.">
        <title>Comparative Genomic Analysis Identifies a Campylobacter Clade Deficient in Selenium Metabolism.</title>
        <authorList>
            <person name="Miller W.G."/>
            <person name="Yee E."/>
            <person name="Lopes B.S."/>
            <person name="Chapman M.H."/>
            <person name="Huynh S."/>
            <person name="Bono J.L."/>
            <person name="Parker C.T."/>
            <person name="Strachan N.J.C."/>
            <person name="Forbes K.J."/>
        </authorList>
    </citation>
    <scope>NUCLEOTIDE SEQUENCE [LARGE SCALE GENOMIC DNA]</scope>
    <source>
        <strain evidence="5">RM6137</strain>
    </source>
</reference>
<evidence type="ECO:0000259" key="3">
    <source>
        <dbReference type="Pfam" id="PF04366"/>
    </source>
</evidence>
<dbReference type="PANTHER" id="PTHR15629:SF2">
    <property type="entry name" value="SH3 DOMAIN-CONTAINING YSC84-LIKE PROTEIN 1"/>
    <property type="match status" value="1"/>
</dbReference>
<dbReference type="RefSeq" id="WP_086297653.1">
    <property type="nucleotide sequence ID" value="NZ_CP018789.1"/>
</dbReference>
<dbReference type="STRING" id="1660073.CSUIS_1073"/>
<sequence>MRNRVLIKIIYLIFISLSLHASDERLLDSANAYNLINRTNKIPQSIIINSSAIIVFPTFVKAGFILGATVGRGVMLVRDEDSKEFIDDRITYHQNSVWSVVPVRLGGATIGLQVGYENNFIVMYLMNRGIIKDIYDNKFTLNASTSVSFMDHSANIGTMSDIGFSDIYAYTNNTGFFAGANLGGSVITVDDKVKFDPNSYGYRQLLQAVSVVK</sequence>
<feature type="transmembrane region" description="Helical" evidence="1">
    <location>
        <begin position="45"/>
        <end position="68"/>
    </location>
</feature>
<evidence type="ECO:0000313" key="5">
    <source>
        <dbReference type="Proteomes" id="UP000194260"/>
    </source>
</evidence>
<keyword evidence="2" id="KW-0732">Signal</keyword>
<dbReference type="Proteomes" id="UP000194260">
    <property type="component" value="Chromosome"/>
</dbReference>
<dbReference type="PANTHER" id="PTHR15629">
    <property type="entry name" value="SH3YL1 PROTEIN"/>
    <property type="match status" value="1"/>
</dbReference>
<accession>A0A1X9SXM6</accession>
<evidence type="ECO:0000313" key="4">
    <source>
        <dbReference type="EMBL" id="ARR00879.1"/>
    </source>
</evidence>
<feature type="signal peptide" evidence="2">
    <location>
        <begin position="1"/>
        <end position="21"/>
    </location>
</feature>
<dbReference type="GO" id="GO:0035091">
    <property type="term" value="F:phosphatidylinositol binding"/>
    <property type="evidence" value="ECO:0007669"/>
    <property type="project" value="TreeGrafter"/>
</dbReference>
<name>A0A1X9SXM6_9BACT</name>
<keyword evidence="1" id="KW-0472">Membrane</keyword>